<sequence length="173" mass="19740">MDYKNLISVVKVLEQNNIKYALGGSGLLLSLGLTNEVNDWDITIENPKNELLNVLKSFDIKEIDSGDYPFASKYKFLVHNVNPKVEIIGYFSIKTSNGVCNLPTISVKEWKNIQIGSPEVWYVAYSLMDRIEKANKLFFYLKVHGANANIINLMLKEPLPDYLKIKLKELLNN</sequence>
<dbReference type="InterPro" id="IPR043519">
    <property type="entry name" value="NT_sf"/>
</dbReference>
<evidence type="ECO:0000313" key="2">
    <source>
        <dbReference type="Proteomes" id="UP000094580"/>
    </source>
</evidence>
<protein>
    <submittedName>
        <fullName evidence="1">Uncharacterized protein</fullName>
    </submittedName>
</protein>
<name>A0ABX2ZNR0_9BACI</name>
<gene>
    <name evidence="1" type="ORF">BED47_06155</name>
</gene>
<keyword evidence="2" id="KW-1185">Reference proteome</keyword>
<accession>A0ABX2ZNR0</accession>
<dbReference type="Gene3D" id="3.30.460.40">
    <property type="match status" value="1"/>
</dbReference>
<dbReference type="EMBL" id="MDKC01000023">
    <property type="protein sequence ID" value="ODG91243.1"/>
    <property type="molecule type" value="Genomic_DNA"/>
</dbReference>
<organism evidence="1 2">
    <name type="scientific">Gottfriedia luciferensis</name>
    <dbReference type="NCBI Taxonomy" id="178774"/>
    <lineage>
        <taxon>Bacteria</taxon>
        <taxon>Bacillati</taxon>
        <taxon>Bacillota</taxon>
        <taxon>Bacilli</taxon>
        <taxon>Bacillales</taxon>
        <taxon>Bacillaceae</taxon>
        <taxon>Gottfriedia</taxon>
    </lineage>
</organism>
<reference evidence="1 2" key="1">
    <citation type="submission" date="2016-07" db="EMBL/GenBank/DDBJ databases">
        <authorList>
            <person name="Townsley L."/>
            <person name="Shank E.A."/>
        </authorList>
    </citation>
    <scope>NUCLEOTIDE SEQUENCE [LARGE SCALE GENOMIC DNA]</scope>
    <source>
        <strain evidence="1 2">CH01</strain>
    </source>
</reference>
<dbReference type="SUPFAM" id="SSF81301">
    <property type="entry name" value="Nucleotidyltransferase"/>
    <property type="match status" value="1"/>
</dbReference>
<dbReference type="Proteomes" id="UP000094580">
    <property type="component" value="Unassembled WGS sequence"/>
</dbReference>
<proteinExistence type="predicted"/>
<dbReference type="RefSeq" id="WP_069034036.1">
    <property type="nucleotide sequence ID" value="NZ_MDKC01000023.1"/>
</dbReference>
<comment type="caution">
    <text evidence="1">The sequence shown here is derived from an EMBL/GenBank/DDBJ whole genome shotgun (WGS) entry which is preliminary data.</text>
</comment>
<evidence type="ECO:0000313" key="1">
    <source>
        <dbReference type="EMBL" id="ODG91243.1"/>
    </source>
</evidence>